<proteinExistence type="predicted"/>
<evidence type="ECO:0000313" key="1">
    <source>
        <dbReference type="EMBL" id="QRN90256.1"/>
    </source>
</evidence>
<evidence type="ECO:0000313" key="2">
    <source>
        <dbReference type="Proteomes" id="UP000640299"/>
    </source>
</evidence>
<reference evidence="1" key="1">
    <citation type="submission" date="2021-02" db="EMBL/GenBank/DDBJ databases">
        <title>cfr and optrA-positive Staphylococcus spp.</title>
        <authorList>
            <person name="Chen L."/>
        </authorList>
    </citation>
    <scope>NUCLEOTIDE SEQUENCE</scope>
    <source>
        <strain evidence="1">GDQ20D70P</strain>
    </source>
</reference>
<gene>
    <name evidence="1" type="ORF">JRU67_09290</name>
</gene>
<organism evidence="1 2">
    <name type="scientific">Mammaliicoccus sciuri</name>
    <name type="common">Staphylococcus sciuri</name>
    <dbReference type="NCBI Taxonomy" id="1296"/>
    <lineage>
        <taxon>Bacteria</taxon>
        <taxon>Bacillati</taxon>
        <taxon>Bacillota</taxon>
        <taxon>Bacilli</taxon>
        <taxon>Bacillales</taxon>
        <taxon>Staphylococcaceae</taxon>
        <taxon>Mammaliicoccus</taxon>
    </lineage>
</organism>
<sequence length="48" mass="5543">MTKNNDKEEYKHIICPRCNYIFAELHDVVMADTGTKIGETIKCPKCQI</sequence>
<dbReference type="Proteomes" id="UP000640299">
    <property type="component" value="Chromosome"/>
</dbReference>
<accession>A0AB37HKJ2</accession>
<dbReference type="EMBL" id="CP069389">
    <property type="protein sequence ID" value="QRN90256.1"/>
    <property type="molecule type" value="Genomic_DNA"/>
</dbReference>
<dbReference type="RefSeq" id="WP_204178240.1">
    <property type="nucleotide sequence ID" value="NZ_CP069389.1"/>
</dbReference>
<protein>
    <submittedName>
        <fullName evidence="1">Uncharacterized protein</fullName>
    </submittedName>
</protein>
<name>A0AB37HKJ2_MAMSC</name>
<dbReference type="AlphaFoldDB" id="A0AB37HKJ2"/>